<keyword evidence="2" id="KW-0508">mRNA splicing</keyword>
<dbReference type="PANTHER" id="PTHR13161:SF4">
    <property type="entry name" value="CLK4-ASSOCIATING SERINE_ARGININE RICH PROTEIN"/>
    <property type="match status" value="1"/>
</dbReference>
<protein>
    <recommendedName>
        <fullName evidence="4">Suppressor of white apricot N-terminal domain-containing protein</fullName>
    </recommendedName>
</protein>
<feature type="region of interest" description="Disordered" evidence="3">
    <location>
        <begin position="250"/>
        <end position="318"/>
    </location>
</feature>
<proteinExistence type="predicted"/>
<dbReference type="Pfam" id="PF09750">
    <property type="entry name" value="DRY_EERY"/>
    <property type="match status" value="1"/>
</dbReference>
<evidence type="ECO:0000256" key="3">
    <source>
        <dbReference type="SAM" id="MobiDB-lite"/>
    </source>
</evidence>
<dbReference type="STRING" id="45351.A7S1I4"/>
<organism evidence="5 6">
    <name type="scientific">Nematostella vectensis</name>
    <name type="common">Starlet sea anemone</name>
    <dbReference type="NCBI Taxonomy" id="45351"/>
    <lineage>
        <taxon>Eukaryota</taxon>
        <taxon>Metazoa</taxon>
        <taxon>Cnidaria</taxon>
        <taxon>Anthozoa</taxon>
        <taxon>Hexacorallia</taxon>
        <taxon>Actiniaria</taxon>
        <taxon>Edwardsiidae</taxon>
        <taxon>Nematostella</taxon>
    </lineage>
</organism>
<dbReference type="InParanoid" id="A7S1I4"/>
<sequence>MWHEARRVEKQLRGMMVNYKKRAERRRAFYNKMKQDSTQLIRIYGHSCKIHIDAQVAAAAESKSVMMPWQGNSDNMIDRFDGRAHLDFIREHSHDEQAGPLMETDPEEQRLNYERYRSLIMIDHSGATEEAYLQQLANEEMFPKKENEMAKARKEKSLAKAKIGYTYDSGATLTAGDNANDEDEDGDDESDSDSDISDLDVTVDVDEIGKEEAEELDTCAIKYGMGPVQFCRKLKADKLEAEEQRRLKAIEDEKAASGGSRARRRARDRIIAQEKRMTHTSPPSYARRASPTYEDHRRSSSRSPSSSSSRSRTPEDAPAQVEFITEFSAPTDTSSGALSQETEIVNVTDDGGVDHVAGRVKGHVIAIAPAIRGTDHVIGAGAVVEVVAKTSDVTINVILAVNEIIVNGNVITVSVIAETITIVIAPPKSPPALRTTQRPRLNC</sequence>
<accession>A7S1I4</accession>
<evidence type="ECO:0000256" key="2">
    <source>
        <dbReference type="ARBA" id="ARBA00023187"/>
    </source>
</evidence>
<dbReference type="OMA" id="LANEEMF"/>
<dbReference type="AlphaFoldDB" id="A7S1I4"/>
<feature type="compositionally biased region" description="Basic and acidic residues" evidence="3">
    <location>
        <begin position="268"/>
        <end position="277"/>
    </location>
</feature>
<dbReference type="InterPro" id="IPR019147">
    <property type="entry name" value="SWAP_N_domain"/>
</dbReference>
<dbReference type="HOGENOM" id="CLU_618649_0_0_1"/>
<dbReference type="GO" id="GO:0006397">
    <property type="term" value="P:mRNA processing"/>
    <property type="evidence" value="ECO:0007669"/>
    <property type="project" value="UniProtKB-KW"/>
</dbReference>
<feature type="domain" description="Suppressor of white apricot N-terminal" evidence="4">
    <location>
        <begin position="39"/>
        <end position="171"/>
    </location>
</feature>
<dbReference type="InterPro" id="IPR040397">
    <property type="entry name" value="SWAP"/>
</dbReference>
<evidence type="ECO:0000259" key="4">
    <source>
        <dbReference type="SMART" id="SM01141"/>
    </source>
</evidence>
<keyword evidence="1" id="KW-0507">mRNA processing</keyword>
<name>A7S1I4_NEMVE</name>
<dbReference type="PhylomeDB" id="A7S1I4"/>
<dbReference type="Proteomes" id="UP000001593">
    <property type="component" value="Unassembled WGS sequence"/>
</dbReference>
<dbReference type="GO" id="GO:0008380">
    <property type="term" value="P:RNA splicing"/>
    <property type="evidence" value="ECO:0007669"/>
    <property type="project" value="UniProtKB-KW"/>
</dbReference>
<dbReference type="PANTHER" id="PTHR13161">
    <property type="entry name" value="SPLICING FACTOR SUPPRESSOR OF WHITE APRICOT"/>
    <property type="match status" value="1"/>
</dbReference>
<dbReference type="eggNOG" id="KOG2548">
    <property type="taxonomic scope" value="Eukaryota"/>
</dbReference>
<evidence type="ECO:0000313" key="6">
    <source>
        <dbReference type="Proteomes" id="UP000001593"/>
    </source>
</evidence>
<evidence type="ECO:0000313" key="5">
    <source>
        <dbReference type="EMBL" id="EDO42465.1"/>
    </source>
</evidence>
<gene>
    <name evidence="5" type="ORF">NEMVEDRAFT_v1g205359</name>
</gene>
<reference evidence="5 6" key="1">
    <citation type="journal article" date="2007" name="Science">
        <title>Sea anemone genome reveals ancestral eumetazoan gene repertoire and genomic organization.</title>
        <authorList>
            <person name="Putnam N.H."/>
            <person name="Srivastava M."/>
            <person name="Hellsten U."/>
            <person name="Dirks B."/>
            <person name="Chapman J."/>
            <person name="Salamov A."/>
            <person name="Terry A."/>
            <person name="Shapiro H."/>
            <person name="Lindquist E."/>
            <person name="Kapitonov V.V."/>
            <person name="Jurka J."/>
            <person name="Genikhovich G."/>
            <person name="Grigoriev I.V."/>
            <person name="Lucas S.M."/>
            <person name="Steele R.E."/>
            <person name="Finnerty J.R."/>
            <person name="Technau U."/>
            <person name="Martindale M.Q."/>
            <person name="Rokhsar D.S."/>
        </authorList>
    </citation>
    <scope>NUCLEOTIDE SEQUENCE [LARGE SCALE GENOMIC DNA]</scope>
    <source>
        <strain evidence="6">CH2 X CH6</strain>
    </source>
</reference>
<evidence type="ECO:0000256" key="1">
    <source>
        <dbReference type="ARBA" id="ARBA00022664"/>
    </source>
</evidence>
<feature type="compositionally biased region" description="Acidic residues" evidence="3">
    <location>
        <begin position="179"/>
        <end position="201"/>
    </location>
</feature>
<keyword evidence="6" id="KW-1185">Reference proteome</keyword>
<dbReference type="EMBL" id="DS469564">
    <property type="protein sequence ID" value="EDO42465.1"/>
    <property type="molecule type" value="Genomic_DNA"/>
</dbReference>
<feature type="compositionally biased region" description="Low complexity" evidence="3">
    <location>
        <begin position="301"/>
        <end position="311"/>
    </location>
</feature>
<dbReference type="SMART" id="SM01141">
    <property type="entry name" value="DRY_EERY"/>
    <property type="match status" value="1"/>
</dbReference>
<feature type="region of interest" description="Disordered" evidence="3">
    <location>
        <begin position="170"/>
        <end position="201"/>
    </location>
</feature>